<dbReference type="SMART" id="SM00233">
    <property type="entry name" value="PH"/>
    <property type="match status" value="1"/>
</dbReference>
<feature type="domain" description="PH" evidence="4">
    <location>
        <begin position="473"/>
        <end position="602"/>
    </location>
</feature>
<dbReference type="PANTHER" id="PTHR23113">
    <property type="entry name" value="GUANINE NUCLEOTIDE EXCHANGE FACTOR"/>
    <property type="match status" value="1"/>
</dbReference>
<dbReference type="SUPFAM" id="SSF47113">
    <property type="entry name" value="Histone-fold"/>
    <property type="match status" value="1"/>
</dbReference>
<dbReference type="SMART" id="SM00325">
    <property type="entry name" value="RhoGEF"/>
    <property type="match status" value="1"/>
</dbReference>
<dbReference type="InterPro" id="IPR036964">
    <property type="entry name" value="RASGEF_cat_dom_sf"/>
</dbReference>
<dbReference type="SUPFAM" id="SSF48065">
    <property type="entry name" value="DBL homology domain (DH-domain)"/>
    <property type="match status" value="1"/>
</dbReference>
<feature type="domain" description="DH" evidence="6">
    <location>
        <begin position="223"/>
        <end position="434"/>
    </location>
</feature>
<feature type="region of interest" description="Disordered" evidence="3">
    <location>
        <begin position="1496"/>
        <end position="1637"/>
    </location>
</feature>
<feature type="region of interest" description="Disordered" evidence="3">
    <location>
        <begin position="713"/>
        <end position="740"/>
    </location>
</feature>
<dbReference type="InterPro" id="IPR023578">
    <property type="entry name" value="Ras_GEF_dom_sf"/>
</dbReference>
<dbReference type="CDD" id="cd22915">
    <property type="entry name" value="HFD_SOS1_rpt2"/>
    <property type="match status" value="1"/>
</dbReference>
<organism evidence="8 9">
    <name type="scientific">Drosophila rubida</name>
    <dbReference type="NCBI Taxonomy" id="30044"/>
    <lineage>
        <taxon>Eukaryota</taxon>
        <taxon>Metazoa</taxon>
        <taxon>Ecdysozoa</taxon>
        <taxon>Arthropoda</taxon>
        <taxon>Hexapoda</taxon>
        <taxon>Insecta</taxon>
        <taxon>Pterygota</taxon>
        <taxon>Neoptera</taxon>
        <taxon>Endopterygota</taxon>
        <taxon>Diptera</taxon>
        <taxon>Brachycera</taxon>
        <taxon>Muscomorpha</taxon>
        <taxon>Ephydroidea</taxon>
        <taxon>Drosophilidae</taxon>
        <taxon>Drosophila</taxon>
    </lineage>
</organism>
<feature type="region of interest" description="Disordered" evidence="3">
    <location>
        <begin position="1259"/>
        <end position="1290"/>
    </location>
</feature>
<dbReference type="CDD" id="cd06224">
    <property type="entry name" value="REM"/>
    <property type="match status" value="1"/>
</dbReference>
<dbReference type="InterPro" id="IPR001895">
    <property type="entry name" value="RASGEF_cat_dom"/>
</dbReference>
<dbReference type="Gene3D" id="1.10.20.10">
    <property type="entry name" value="Histone, subunit A"/>
    <property type="match status" value="1"/>
</dbReference>
<dbReference type="PROSITE" id="PS50212">
    <property type="entry name" value="RASGEF_NTER"/>
    <property type="match status" value="1"/>
</dbReference>
<dbReference type="Pfam" id="PF00617">
    <property type="entry name" value="RasGEF"/>
    <property type="match status" value="1"/>
</dbReference>
<dbReference type="PANTHER" id="PTHR23113:SF363">
    <property type="entry name" value="PROTEIN SON OF SEVENLESS"/>
    <property type="match status" value="1"/>
</dbReference>
<dbReference type="InterPro" id="IPR009072">
    <property type="entry name" value="Histone-fold"/>
</dbReference>
<dbReference type="Pfam" id="PF00169">
    <property type="entry name" value="PH"/>
    <property type="match status" value="1"/>
</dbReference>
<keyword evidence="1 2" id="KW-0344">Guanine-nucleotide releasing factor</keyword>
<dbReference type="Gene3D" id="1.20.870.10">
    <property type="entry name" value="Son of sevenless (SoS) protein Chain: S domain 1"/>
    <property type="match status" value="1"/>
</dbReference>
<evidence type="ECO:0000256" key="3">
    <source>
        <dbReference type="SAM" id="MobiDB-lite"/>
    </source>
</evidence>
<comment type="caution">
    <text evidence="8">The sequence shown here is derived from an EMBL/GenBank/DDBJ whole genome shotgun (WGS) entry which is preliminary data.</text>
</comment>
<dbReference type="InterPro" id="IPR001849">
    <property type="entry name" value="PH_domain"/>
</dbReference>
<dbReference type="CDD" id="cd00155">
    <property type="entry name" value="RasGEF"/>
    <property type="match status" value="1"/>
</dbReference>
<accession>A0AAD4K5F5</accession>
<evidence type="ECO:0008006" key="10">
    <source>
        <dbReference type="Google" id="ProtNLM"/>
    </source>
</evidence>
<feature type="compositionally biased region" description="Basic residues" evidence="3">
    <location>
        <begin position="1568"/>
        <end position="1598"/>
    </location>
</feature>
<dbReference type="SMART" id="SM00229">
    <property type="entry name" value="RasGEFN"/>
    <property type="match status" value="1"/>
</dbReference>
<feature type="compositionally biased region" description="Polar residues" evidence="3">
    <location>
        <begin position="1535"/>
        <end position="1544"/>
    </location>
</feature>
<dbReference type="Gene3D" id="6.10.250.3060">
    <property type="match status" value="1"/>
</dbReference>
<dbReference type="Proteomes" id="UP001200034">
    <property type="component" value="Unassembled WGS sequence"/>
</dbReference>
<evidence type="ECO:0000256" key="1">
    <source>
        <dbReference type="ARBA" id="ARBA00022658"/>
    </source>
</evidence>
<evidence type="ECO:0000259" key="4">
    <source>
        <dbReference type="PROSITE" id="PS50003"/>
    </source>
</evidence>
<feature type="region of interest" description="Disordered" evidence="3">
    <location>
        <begin position="1219"/>
        <end position="1246"/>
    </location>
</feature>
<dbReference type="Pfam" id="PF00621">
    <property type="entry name" value="RhoGEF"/>
    <property type="match status" value="1"/>
</dbReference>
<evidence type="ECO:0000259" key="5">
    <source>
        <dbReference type="PROSITE" id="PS50009"/>
    </source>
</evidence>
<dbReference type="InterPro" id="IPR035899">
    <property type="entry name" value="DBL_dom_sf"/>
</dbReference>
<dbReference type="GO" id="GO:0005886">
    <property type="term" value="C:plasma membrane"/>
    <property type="evidence" value="ECO:0007669"/>
    <property type="project" value="TreeGrafter"/>
</dbReference>
<dbReference type="InterPro" id="IPR008937">
    <property type="entry name" value="Ras-like_GEF"/>
</dbReference>
<feature type="region of interest" description="Disordered" evidence="3">
    <location>
        <begin position="1097"/>
        <end position="1163"/>
    </location>
</feature>
<keyword evidence="9" id="KW-1185">Reference proteome</keyword>
<dbReference type="EMBL" id="JAJJHW010001127">
    <property type="protein sequence ID" value="KAH8377843.1"/>
    <property type="molecule type" value="Genomic_DNA"/>
</dbReference>
<dbReference type="Gene3D" id="2.30.29.30">
    <property type="entry name" value="Pleckstrin-homology domain (PH domain)/Phosphotyrosine-binding domain (PTB)"/>
    <property type="match status" value="1"/>
</dbReference>
<dbReference type="Gene3D" id="1.10.840.10">
    <property type="entry name" value="Ras guanine-nucleotide exchange factors catalytic domain"/>
    <property type="match status" value="1"/>
</dbReference>
<feature type="domain" description="N-terminal Ras-GEF" evidence="7">
    <location>
        <begin position="651"/>
        <end position="817"/>
    </location>
</feature>
<feature type="domain" description="Ras-GEF" evidence="5">
    <location>
        <begin position="852"/>
        <end position="1089"/>
    </location>
</feature>
<dbReference type="SUPFAM" id="SSF50729">
    <property type="entry name" value="PH domain-like"/>
    <property type="match status" value="1"/>
</dbReference>
<evidence type="ECO:0000313" key="8">
    <source>
        <dbReference type="EMBL" id="KAH8377843.1"/>
    </source>
</evidence>
<dbReference type="Pfam" id="PF00618">
    <property type="entry name" value="RasGEF_N"/>
    <property type="match status" value="1"/>
</dbReference>
<dbReference type="CDD" id="cd22914">
    <property type="entry name" value="HFD_SOS1_rpt1"/>
    <property type="match status" value="1"/>
</dbReference>
<gene>
    <name evidence="8" type="ORF">KR093_007436</name>
</gene>
<evidence type="ECO:0000259" key="6">
    <source>
        <dbReference type="PROSITE" id="PS50010"/>
    </source>
</evidence>
<dbReference type="GO" id="GO:0005085">
    <property type="term" value="F:guanyl-nucleotide exchange factor activity"/>
    <property type="evidence" value="ECO:0007669"/>
    <property type="project" value="UniProtKB-KW"/>
</dbReference>
<dbReference type="PROSITE" id="PS50010">
    <property type="entry name" value="DH_2"/>
    <property type="match status" value="1"/>
</dbReference>
<dbReference type="SMART" id="SM00147">
    <property type="entry name" value="RasGEF"/>
    <property type="match status" value="1"/>
</dbReference>
<dbReference type="FunFam" id="1.10.20.10:FF:000029">
    <property type="entry name" value="son of sevenless homolog 1 isoform X1"/>
    <property type="match status" value="1"/>
</dbReference>
<dbReference type="PROSITE" id="PS50009">
    <property type="entry name" value="RASGEF_CAT"/>
    <property type="match status" value="1"/>
</dbReference>
<dbReference type="Gene3D" id="1.20.900.10">
    <property type="entry name" value="Dbl homology (DH) domain"/>
    <property type="match status" value="1"/>
</dbReference>
<dbReference type="PROSITE" id="PS50003">
    <property type="entry name" value="PH_DOMAIN"/>
    <property type="match status" value="1"/>
</dbReference>
<evidence type="ECO:0000256" key="2">
    <source>
        <dbReference type="PROSITE-ProRule" id="PRU00168"/>
    </source>
</evidence>
<dbReference type="InterPro" id="IPR000651">
    <property type="entry name" value="Ras-like_Gua-exchang_fac_N"/>
</dbReference>
<dbReference type="InterPro" id="IPR000219">
    <property type="entry name" value="DH_dom"/>
</dbReference>
<dbReference type="GO" id="GO:0046982">
    <property type="term" value="F:protein heterodimerization activity"/>
    <property type="evidence" value="ECO:0007669"/>
    <property type="project" value="InterPro"/>
</dbReference>
<sequence>MFSSGGSHGISVGVASSTSVQGSSDGYDFTKVENAARWRGLFIPSLRKVLEQVNPSVTAKEDALSYVENLCVRLLAKLCAKPLPHSVQDVEEKVNKSFPVPIVQWALKEANEVINSKKRKSLLPTERVHTLLQKDVLQYKIDNSVSAYLVAVLECISSDILKMAAEYVCNISHCEIVKEDLEVVMNAERVLDMLDMLDQNSEQLKCNMLPSPLSLPAQRASATYEETVKELINDEKQYQRDLHMIIRVFREELMKIARDPKELEPIFSNIMDIYEVTVTLLGSLEDVIEMSQEQNAPCVASCFEELAEAEEFDVYKKYAYDVTSQSARDALSNLLANPNVSNAIIGQIQTMSSNYFFSFKAPSLMSAGHGFREAVKYYLPKLLLVPICHAFVYFDYIKHLMDLSTSQDDIESFAQVQGLLHPLHRDLEKVMANLSMPVPVSGRVRRQMAIERTRELQLKVEHWDDKDVGLNCNEFIRGKLMRKTSGTITNCTKFVHTEDSLSKLGSGKRIWSERKVFLFDGLMVLCKANTKKQTPSGGATSYEYRLKEKFFMRRVEICDRADTEELKHSFELITRMHPAIVLSAQSAQDKNNFMADLIMVNTKSMLDRILDSILQDIERKHPLRMPSAEIYKFAVPDSAENIVLEDRDSGVVPMIKGATLCKLIERLTYHIYADPTFVRTFLTTYRYFCSPQQLLTLLIERFEIPEPSLVYQEQQANSSGGGNDLDKDGTTTAATADSDKMLKNSQREDWKRYRKEFVQPVQFRVLNVLRHWVDHHFYDFEKDPTLLDRLLHFLNDVNSKSMRKWVDSVRKIVDRKNKQSNKKIVYAYGHDPPPIEFHLNVPEDEITLLTLHPLEAARQLTLLEFEMYKNVKPSELVGSPWTKKDKELKSPNLLKIMKHTTNVTRWIEKSIMEAENFDERLAIMQRSIEVMMVMLELNNFNGILSIVAAMGTAAVFRLRATFNGLPERHRKFLDECRELSEDHLKKYQERLRSINPPCVPFFGRYLTHILHLEEGNPDLLTNTELINFSKRRKVSEIIGEIQQYQNQPYCLNEEPTIRHFFEQLDPFNGRSDKEMSDYLYNESLRIEPRSCKTVPKFPRKWPNIPLKSPGIKPRRHNQNNNSNKLSNNAPTNVEQPAVTPSSTAATASAAASSVGDQSPQHNPHAYTVFAPVIIPERNGGSTWSGMALHRTTDNGEVAPAPHLPRKPAAHVWSHNNNNNNNNNNAAVDNFSPASEQQLPPTAAGNSSWGNVNDLYVSSDTSDVLPPSPLPKLIVSPRHEAVPPPPPTGNRSPFHGRAPQMQYSPTHSIASTVTLIGGGLGDVSPQLGGFYYNSEHGHGQTGAVPISPHVNVPTATLEYRAVPPPLPPRRKERTESCADMAQKQQAPDAPTLPPRDGELSPPPIPPRLNHSMAAGYGRHGQQPREFVGKSNSLLLPNTSSIMIRRNSAKQPSLGVGATAAAAAASALSSTNAIASTLINVSQSTAATAVSMIGMASDEQHLQQQPPQSISPALSSSTTTSPMTPMTPMSPYIPSTIECTTSSSYPHQVRLRSQQQQQPVIYAQQQQQQAHHHHHHSQQQQQHHHHTHHTHTHSHPHTQHHPSQLPNRRSSPKEFFPINTSHEGTPKLPPKPSLSANFYNNPGKSHLSGELCSCQLTSLHLADKGTMFLYPSTNQE</sequence>
<proteinExistence type="predicted"/>
<feature type="region of interest" description="Disordered" evidence="3">
    <location>
        <begin position="1358"/>
        <end position="1423"/>
    </location>
</feature>
<reference evidence="8" key="1">
    <citation type="journal article" date="2021" name="Mol. Ecol. Resour.">
        <title>Phylogenomic analyses of the genus Drosophila reveals genomic signals of climate adaptation.</title>
        <authorList>
            <person name="Li F."/>
            <person name="Rane R.V."/>
            <person name="Luria V."/>
            <person name="Xiong Z."/>
            <person name="Chen J."/>
            <person name="Li Z."/>
            <person name="Catullo R.A."/>
            <person name="Griffin P.C."/>
            <person name="Schiffer M."/>
            <person name="Pearce S."/>
            <person name="Lee S.F."/>
            <person name="McElroy K."/>
            <person name="Stocker A."/>
            <person name="Shirriffs J."/>
            <person name="Cockerell F."/>
            <person name="Coppin C."/>
            <person name="Sgro C.M."/>
            <person name="Karger A."/>
            <person name="Cain J.W."/>
            <person name="Weber J.A."/>
            <person name="Santpere G."/>
            <person name="Kirschner M.W."/>
            <person name="Hoffmann A.A."/>
            <person name="Oakeshott J.G."/>
            <person name="Zhang G."/>
        </authorList>
    </citation>
    <scope>NUCLEOTIDE SEQUENCE</scope>
    <source>
        <strain evidence="8">BGI-SZ-2011g</strain>
    </source>
</reference>
<name>A0AAD4K5F5_9MUSC</name>
<protein>
    <recommendedName>
        <fullName evidence="10">Protein son of sevenless</fullName>
    </recommendedName>
</protein>
<feature type="compositionally biased region" description="Low complexity" evidence="3">
    <location>
        <begin position="1552"/>
        <end position="1567"/>
    </location>
</feature>
<evidence type="ECO:0000313" key="9">
    <source>
        <dbReference type="Proteomes" id="UP001200034"/>
    </source>
</evidence>
<feature type="compositionally biased region" description="Low complexity" evidence="3">
    <location>
        <begin position="1501"/>
        <end position="1534"/>
    </location>
</feature>
<feature type="compositionally biased region" description="Polar residues" evidence="3">
    <location>
        <begin position="1231"/>
        <end position="1246"/>
    </location>
</feature>
<dbReference type="GO" id="GO:0007265">
    <property type="term" value="P:Ras protein signal transduction"/>
    <property type="evidence" value="ECO:0007669"/>
    <property type="project" value="TreeGrafter"/>
</dbReference>
<evidence type="ECO:0000259" key="7">
    <source>
        <dbReference type="PROSITE" id="PS50212"/>
    </source>
</evidence>
<dbReference type="InterPro" id="IPR011993">
    <property type="entry name" value="PH-like_dom_sf"/>
</dbReference>
<feature type="compositionally biased region" description="Low complexity" evidence="3">
    <location>
        <begin position="1118"/>
        <end position="1154"/>
    </location>
</feature>
<dbReference type="SUPFAM" id="SSF48366">
    <property type="entry name" value="Ras GEF"/>
    <property type="match status" value="1"/>
</dbReference>